<name>A0A6M0Q5X1_9BACI</name>
<evidence type="ECO:0000256" key="4">
    <source>
        <dbReference type="ARBA" id="ARBA00022475"/>
    </source>
</evidence>
<protein>
    <recommendedName>
        <fullName evidence="3">histidine kinase</fullName>
        <ecNumber evidence="3">2.7.13.3</ecNumber>
    </recommendedName>
</protein>
<evidence type="ECO:0000256" key="7">
    <source>
        <dbReference type="ARBA" id="ARBA00022692"/>
    </source>
</evidence>
<accession>A0A6M0Q5X1</accession>
<sequence length="538" mass="59955">MRFKKSFFSLQTRIVMLILGVFVLSFFVTDFLISKRIASNIELNKIDKISYVGRMMSNSALVIEALEGKRDHNEIQTFTNKITKATDVDFIVVMDMNRIRKSHPDQTKVGKLFVGGDELNVFKGKEYVSTAKGTLGVSLRAFSPIYGTDGSQIGAVAVGILLANVNQEISYNRMIIFTGIGVGGLVGLMGALILARRIKRILFGLEPLEISQLLEERNAMLQSTREGFLAVDQYNRITVVNPEAIRLFQQAGIDEEPIGKDAEELLPGSRLRMVLKTGNAEFDQEQNISGSTWLVNRTPVILNNKVVGAISTFRDKTEVKKLAEQLTGVQMYVEALRAQTHEFMNKLHVILGMVNMGFYDELTGYVSHITKSHQEEIGFIVKLVQDPALAGFLLGKLSFAREMDAELHLSGDCIVPEPKDSRLTHELITIIGNLIDNSIHAVQDSNEKILNIEFQYEDNEDVLTIIVRDTGIGIPTNHLETIFMNGFSTKGNDRGTGLFLVRRSVERLKGSLIVDSELNKGTTFTISLPYEGKDLDDD</sequence>
<keyword evidence="8" id="KW-0547">Nucleotide-binding</keyword>
<dbReference type="Pfam" id="PF00989">
    <property type="entry name" value="PAS"/>
    <property type="match status" value="1"/>
</dbReference>
<keyword evidence="4" id="KW-1003">Cell membrane</keyword>
<dbReference type="Proteomes" id="UP000481043">
    <property type="component" value="Unassembled WGS sequence"/>
</dbReference>
<comment type="catalytic activity">
    <reaction evidence="1">
        <text>ATP + protein L-histidine = ADP + protein N-phospho-L-histidine.</text>
        <dbReference type="EC" id="2.7.13.3"/>
    </reaction>
</comment>
<evidence type="ECO:0000256" key="9">
    <source>
        <dbReference type="ARBA" id="ARBA00022777"/>
    </source>
</evidence>
<evidence type="ECO:0000256" key="12">
    <source>
        <dbReference type="ARBA" id="ARBA00023012"/>
    </source>
</evidence>
<comment type="subcellular location">
    <subcellularLocation>
        <location evidence="2">Cell membrane</location>
        <topology evidence="2">Multi-pass membrane protein</topology>
    </subcellularLocation>
</comment>
<evidence type="ECO:0000256" key="14">
    <source>
        <dbReference type="SAM" id="Phobius"/>
    </source>
</evidence>
<dbReference type="FunFam" id="3.30.450.20:FF:000018">
    <property type="entry name" value="Sensor histidine kinase DcuS"/>
    <property type="match status" value="1"/>
</dbReference>
<dbReference type="Gene3D" id="1.10.287.130">
    <property type="match status" value="1"/>
</dbReference>
<dbReference type="InterPro" id="IPR035965">
    <property type="entry name" value="PAS-like_dom_sf"/>
</dbReference>
<dbReference type="SUPFAM" id="SSF55785">
    <property type="entry name" value="PYP-like sensor domain (PAS domain)"/>
    <property type="match status" value="1"/>
</dbReference>
<dbReference type="RefSeq" id="WP_163177916.1">
    <property type="nucleotide sequence ID" value="NZ_JAAIWM010000001.1"/>
</dbReference>
<proteinExistence type="predicted"/>
<dbReference type="Gene3D" id="3.30.450.20">
    <property type="entry name" value="PAS domain"/>
    <property type="match status" value="2"/>
</dbReference>
<dbReference type="SUPFAM" id="SSF103190">
    <property type="entry name" value="Sensory domain-like"/>
    <property type="match status" value="1"/>
</dbReference>
<dbReference type="InterPro" id="IPR005467">
    <property type="entry name" value="His_kinase_dom"/>
</dbReference>
<keyword evidence="7 14" id="KW-0812">Transmembrane</keyword>
<dbReference type="GO" id="GO:0005524">
    <property type="term" value="F:ATP binding"/>
    <property type="evidence" value="ECO:0007669"/>
    <property type="project" value="UniProtKB-KW"/>
</dbReference>
<dbReference type="FunFam" id="1.10.287.130:FF:000011">
    <property type="entry name" value="Sensor histidine kinase DcuS"/>
    <property type="match status" value="1"/>
</dbReference>
<dbReference type="AlphaFoldDB" id="A0A6M0Q5X1"/>
<evidence type="ECO:0000256" key="5">
    <source>
        <dbReference type="ARBA" id="ARBA00022553"/>
    </source>
</evidence>
<dbReference type="PANTHER" id="PTHR43547:SF10">
    <property type="entry name" value="SENSOR HISTIDINE KINASE DCUS"/>
    <property type="match status" value="1"/>
</dbReference>
<dbReference type="InterPro" id="IPR033463">
    <property type="entry name" value="sCache_3"/>
</dbReference>
<dbReference type="SMART" id="SM00387">
    <property type="entry name" value="HATPase_c"/>
    <property type="match status" value="1"/>
</dbReference>
<keyword evidence="17" id="KW-1185">Reference proteome</keyword>
<dbReference type="EC" id="2.7.13.3" evidence="3"/>
<evidence type="ECO:0000256" key="10">
    <source>
        <dbReference type="ARBA" id="ARBA00022840"/>
    </source>
</evidence>
<dbReference type="SUPFAM" id="SSF55874">
    <property type="entry name" value="ATPase domain of HSP90 chaperone/DNA topoisomerase II/histidine kinase"/>
    <property type="match status" value="1"/>
</dbReference>
<comment type="caution">
    <text evidence="16">The sequence shown here is derived from an EMBL/GenBank/DDBJ whole genome shotgun (WGS) entry which is preliminary data.</text>
</comment>
<keyword evidence="10" id="KW-0067">ATP-binding</keyword>
<dbReference type="Gene3D" id="3.30.565.10">
    <property type="entry name" value="Histidine kinase-like ATPase, C-terminal domain"/>
    <property type="match status" value="1"/>
</dbReference>
<evidence type="ECO:0000256" key="2">
    <source>
        <dbReference type="ARBA" id="ARBA00004651"/>
    </source>
</evidence>
<dbReference type="InterPro" id="IPR003594">
    <property type="entry name" value="HATPase_dom"/>
</dbReference>
<keyword evidence="12" id="KW-0902">Two-component regulatory system</keyword>
<dbReference type="GO" id="GO:0000155">
    <property type="term" value="F:phosphorelay sensor kinase activity"/>
    <property type="evidence" value="ECO:0007669"/>
    <property type="project" value="TreeGrafter"/>
</dbReference>
<dbReference type="InterPro" id="IPR039506">
    <property type="entry name" value="SPOB_a"/>
</dbReference>
<feature type="transmembrane region" description="Helical" evidence="14">
    <location>
        <begin position="12"/>
        <end position="33"/>
    </location>
</feature>
<dbReference type="InterPro" id="IPR036890">
    <property type="entry name" value="HATPase_C_sf"/>
</dbReference>
<feature type="transmembrane region" description="Helical" evidence="14">
    <location>
        <begin position="174"/>
        <end position="195"/>
    </location>
</feature>
<evidence type="ECO:0000313" key="16">
    <source>
        <dbReference type="EMBL" id="NEY70900.1"/>
    </source>
</evidence>
<dbReference type="EMBL" id="JAAIWM010000001">
    <property type="protein sequence ID" value="NEY70900.1"/>
    <property type="molecule type" value="Genomic_DNA"/>
</dbReference>
<dbReference type="PROSITE" id="PS50109">
    <property type="entry name" value="HIS_KIN"/>
    <property type="match status" value="1"/>
</dbReference>
<dbReference type="PRINTS" id="PR00344">
    <property type="entry name" value="BCTRLSENSOR"/>
</dbReference>
<dbReference type="Pfam" id="PF17203">
    <property type="entry name" value="sCache_3_2"/>
    <property type="match status" value="1"/>
</dbReference>
<dbReference type="Pfam" id="PF02518">
    <property type="entry name" value="HATPase_c"/>
    <property type="match status" value="1"/>
</dbReference>
<keyword evidence="13 14" id="KW-0472">Membrane</keyword>
<feature type="domain" description="Histidine kinase" evidence="15">
    <location>
        <begin position="426"/>
        <end position="532"/>
    </location>
</feature>
<keyword evidence="9 16" id="KW-0418">Kinase</keyword>
<evidence type="ECO:0000256" key="8">
    <source>
        <dbReference type="ARBA" id="ARBA00022741"/>
    </source>
</evidence>
<evidence type="ECO:0000256" key="13">
    <source>
        <dbReference type="ARBA" id="ARBA00023136"/>
    </source>
</evidence>
<evidence type="ECO:0000259" key="15">
    <source>
        <dbReference type="PROSITE" id="PS50109"/>
    </source>
</evidence>
<keyword evidence="11 14" id="KW-1133">Transmembrane helix</keyword>
<evidence type="ECO:0000256" key="1">
    <source>
        <dbReference type="ARBA" id="ARBA00000085"/>
    </source>
</evidence>
<dbReference type="InterPro" id="IPR029151">
    <property type="entry name" value="Sensor-like_sf"/>
</dbReference>
<gene>
    <name evidence="16" type="primary">dcuS</name>
    <name evidence="16" type="ORF">G4D63_03995</name>
</gene>
<keyword evidence="6 16" id="KW-0808">Transferase</keyword>
<evidence type="ECO:0000313" key="17">
    <source>
        <dbReference type="Proteomes" id="UP000481043"/>
    </source>
</evidence>
<dbReference type="InterPro" id="IPR004358">
    <property type="entry name" value="Sig_transdc_His_kin-like_C"/>
</dbReference>
<dbReference type="InterPro" id="IPR013767">
    <property type="entry name" value="PAS_fold"/>
</dbReference>
<organism evidence="16 17">
    <name type="scientific">Bacillus mesophilus</name>
    <dbReference type="NCBI Taxonomy" id="1808955"/>
    <lineage>
        <taxon>Bacteria</taxon>
        <taxon>Bacillati</taxon>
        <taxon>Bacillota</taxon>
        <taxon>Bacilli</taxon>
        <taxon>Bacillales</taxon>
        <taxon>Bacillaceae</taxon>
        <taxon>Bacillus</taxon>
    </lineage>
</organism>
<evidence type="ECO:0000256" key="11">
    <source>
        <dbReference type="ARBA" id="ARBA00022989"/>
    </source>
</evidence>
<evidence type="ECO:0000256" key="3">
    <source>
        <dbReference type="ARBA" id="ARBA00012438"/>
    </source>
</evidence>
<reference evidence="16 17" key="1">
    <citation type="submission" date="2020-02" db="EMBL/GenBank/DDBJ databases">
        <title>Bacillus aquiflavi sp. nov., isolated from yellow water of strong flavor Chinese baijiu in Yibin region of China.</title>
        <authorList>
            <person name="Xie J."/>
        </authorList>
    </citation>
    <scope>NUCLEOTIDE SEQUENCE [LARGE SCALE GENOMIC DNA]</scope>
    <source>
        <strain evidence="16 17">SA4</strain>
    </source>
</reference>
<dbReference type="PANTHER" id="PTHR43547">
    <property type="entry name" value="TWO-COMPONENT HISTIDINE KINASE"/>
    <property type="match status" value="1"/>
</dbReference>
<evidence type="ECO:0000256" key="6">
    <source>
        <dbReference type="ARBA" id="ARBA00022679"/>
    </source>
</evidence>
<keyword evidence="5" id="KW-0597">Phosphoprotein</keyword>
<dbReference type="NCBIfam" id="NF008298">
    <property type="entry name" value="PRK11086.1"/>
    <property type="match status" value="1"/>
</dbReference>
<dbReference type="GO" id="GO:0006355">
    <property type="term" value="P:regulation of DNA-templated transcription"/>
    <property type="evidence" value="ECO:0007669"/>
    <property type="project" value="InterPro"/>
</dbReference>
<dbReference type="Pfam" id="PF14689">
    <property type="entry name" value="SPOB_a"/>
    <property type="match status" value="1"/>
</dbReference>
<dbReference type="GO" id="GO:0005886">
    <property type="term" value="C:plasma membrane"/>
    <property type="evidence" value="ECO:0007669"/>
    <property type="project" value="UniProtKB-SubCell"/>
</dbReference>